<dbReference type="GO" id="GO:0006351">
    <property type="term" value="P:DNA-templated transcription"/>
    <property type="evidence" value="ECO:0007669"/>
    <property type="project" value="TreeGrafter"/>
</dbReference>
<sequence>MALENLNDGELASSAPQPLLPLNALRAFEAAARRGSLAAAARELGVTPGAVSQQIRLLEDVLKTRLLERTGQGVLLTVEAADAAPYLHEAFASLAEASARLRFAGAAPARVRLGVPGAFAAAWLAPRLARAGRSDVNLISDPGTDDLDRFRLDIEIRFGDGQWPGYAVRPLLSDSLMPAVAPDLLEQCDGDWRKAVLALPLIHDTTPARDPSQPDWQVWLARRGLNRPDLAQGDHVSAPDHAVRAAVSGRGVALVRASLAENAVAEGRLVTLIADGVTPLSWRYHLLSPEGRPLSRAARSLASFLTEEARPFETAGV</sequence>
<evidence type="ECO:0000256" key="3">
    <source>
        <dbReference type="ARBA" id="ARBA00023125"/>
    </source>
</evidence>
<dbReference type="Pfam" id="PF03466">
    <property type="entry name" value="LysR_substrate"/>
    <property type="match status" value="1"/>
</dbReference>
<evidence type="ECO:0000256" key="4">
    <source>
        <dbReference type="ARBA" id="ARBA00023163"/>
    </source>
</evidence>
<dbReference type="InterPro" id="IPR000847">
    <property type="entry name" value="LysR_HTH_N"/>
</dbReference>
<gene>
    <name evidence="6" type="ORF">X907_2463</name>
</gene>
<dbReference type="AlphaFoldDB" id="A0A3T0ECF7"/>
<keyword evidence="3" id="KW-0238">DNA-binding</keyword>
<comment type="similarity">
    <text evidence="1">Belongs to the LysR transcriptional regulatory family.</text>
</comment>
<evidence type="ECO:0000256" key="2">
    <source>
        <dbReference type="ARBA" id="ARBA00023015"/>
    </source>
</evidence>
<dbReference type="GO" id="GO:0043565">
    <property type="term" value="F:sequence-specific DNA binding"/>
    <property type="evidence" value="ECO:0007669"/>
    <property type="project" value="TreeGrafter"/>
</dbReference>
<evidence type="ECO:0000256" key="1">
    <source>
        <dbReference type="ARBA" id="ARBA00009437"/>
    </source>
</evidence>
<dbReference type="GO" id="GO:0003700">
    <property type="term" value="F:DNA-binding transcription factor activity"/>
    <property type="evidence" value="ECO:0007669"/>
    <property type="project" value="InterPro"/>
</dbReference>
<dbReference type="PANTHER" id="PTHR30537:SF79">
    <property type="entry name" value="TRANSCRIPTIONAL REGULATOR-RELATED"/>
    <property type="match status" value="1"/>
</dbReference>
<organism evidence="6 7">
    <name type="scientific">Glycocaulis alkaliphilus</name>
    <dbReference type="NCBI Taxonomy" id="1434191"/>
    <lineage>
        <taxon>Bacteria</taxon>
        <taxon>Pseudomonadati</taxon>
        <taxon>Pseudomonadota</taxon>
        <taxon>Alphaproteobacteria</taxon>
        <taxon>Maricaulales</taxon>
        <taxon>Maricaulaceae</taxon>
        <taxon>Glycocaulis</taxon>
    </lineage>
</organism>
<accession>A0A3T0ECF7</accession>
<keyword evidence="7" id="KW-1185">Reference proteome</keyword>
<dbReference type="KEGG" id="gak:X907_2463"/>
<dbReference type="InterPro" id="IPR036388">
    <property type="entry name" value="WH-like_DNA-bd_sf"/>
</dbReference>
<dbReference type="PANTHER" id="PTHR30537">
    <property type="entry name" value="HTH-TYPE TRANSCRIPTIONAL REGULATOR"/>
    <property type="match status" value="1"/>
</dbReference>
<dbReference type="InterPro" id="IPR036390">
    <property type="entry name" value="WH_DNA-bd_sf"/>
</dbReference>
<evidence type="ECO:0000259" key="5">
    <source>
        <dbReference type="PROSITE" id="PS50931"/>
    </source>
</evidence>
<keyword evidence="2" id="KW-0805">Transcription regulation</keyword>
<dbReference type="Pfam" id="PF00126">
    <property type="entry name" value="HTH_1"/>
    <property type="match status" value="1"/>
</dbReference>
<feature type="domain" description="HTH lysR-type" evidence="5">
    <location>
        <begin position="20"/>
        <end position="77"/>
    </location>
</feature>
<dbReference type="RefSeq" id="WP_170175549.1">
    <property type="nucleotide sequence ID" value="NZ_BMFB01000001.1"/>
</dbReference>
<evidence type="ECO:0000313" key="7">
    <source>
        <dbReference type="Proteomes" id="UP000286954"/>
    </source>
</evidence>
<dbReference type="InterPro" id="IPR058163">
    <property type="entry name" value="LysR-type_TF_proteobact-type"/>
</dbReference>
<dbReference type="Gene3D" id="3.40.190.10">
    <property type="entry name" value="Periplasmic binding protein-like II"/>
    <property type="match status" value="2"/>
</dbReference>
<evidence type="ECO:0000313" key="6">
    <source>
        <dbReference type="EMBL" id="AZU04978.1"/>
    </source>
</evidence>
<name>A0A3T0ECF7_9PROT</name>
<dbReference type="PROSITE" id="PS50931">
    <property type="entry name" value="HTH_LYSR"/>
    <property type="match status" value="1"/>
</dbReference>
<dbReference type="SUPFAM" id="SSF46785">
    <property type="entry name" value="Winged helix' DNA-binding domain"/>
    <property type="match status" value="1"/>
</dbReference>
<dbReference type="SUPFAM" id="SSF53850">
    <property type="entry name" value="Periplasmic binding protein-like II"/>
    <property type="match status" value="1"/>
</dbReference>
<protein>
    <submittedName>
        <fullName evidence="6">LysR family transcriptional regulator</fullName>
    </submittedName>
</protein>
<dbReference type="Proteomes" id="UP000286954">
    <property type="component" value="Chromosome"/>
</dbReference>
<dbReference type="InterPro" id="IPR005119">
    <property type="entry name" value="LysR_subst-bd"/>
</dbReference>
<reference evidence="6 7" key="1">
    <citation type="submission" date="2016-12" db="EMBL/GenBank/DDBJ databases">
        <title>The genome of dimorphic prosthecate Glycocaulis alkaliphilus 6b-8t, isolated from crude oil dictates its adaptability in petroleum environments.</title>
        <authorList>
            <person name="Wu X.-L."/>
            <person name="Geng S."/>
        </authorList>
    </citation>
    <scope>NUCLEOTIDE SEQUENCE [LARGE SCALE GENOMIC DNA]</scope>
    <source>
        <strain evidence="6 7">6B-8</strain>
    </source>
</reference>
<dbReference type="EMBL" id="CP018911">
    <property type="protein sequence ID" value="AZU04978.1"/>
    <property type="molecule type" value="Genomic_DNA"/>
</dbReference>
<keyword evidence="4" id="KW-0804">Transcription</keyword>
<dbReference type="Gene3D" id="1.10.10.10">
    <property type="entry name" value="Winged helix-like DNA-binding domain superfamily/Winged helix DNA-binding domain"/>
    <property type="match status" value="1"/>
</dbReference>
<proteinExistence type="inferred from homology"/>